<feature type="binding site" evidence="7">
    <location>
        <begin position="163"/>
        <end position="169"/>
    </location>
    <ligand>
        <name>FAD</name>
        <dbReference type="ChEBI" id="CHEBI:57692"/>
    </ligand>
</feature>
<dbReference type="InterPro" id="IPR016169">
    <property type="entry name" value="FAD-bd_PCMH_sub2"/>
</dbReference>
<keyword evidence="9" id="KW-0443">Lipid metabolism</keyword>
<feature type="site" description="Important for enzyme activity" evidence="8">
    <location>
        <position position="348"/>
    </location>
</feature>
<dbReference type="InterPro" id="IPR016164">
    <property type="entry name" value="FAD-linked_Oxase-like_C"/>
</dbReference>
<dbReference type="InterPro" id="IPR036318">
    <property type="entry name" value="FAD-bd_PCMH-like_sf"/>
</dbReference>
<dbReference type="PROSITE" id="PS51387">
    <property type="entry name" value="FAD_PCMH"/>
    <property type="match status" value="1"/>
</dbReference>
<keyword evidence="9" id="KW-0444">Lipid biosynthesis</keyword>
<feature type="binding site" evidence="6">
    <location>
        <position position="444"/>
    </location>
    <ligand>
        <name>substrate</name>
    </ligand>
</feature>
<feature type="binding site" evidence="7">
    <location>
        <begin position="245"/>
        <end position="248"/>
    </location>
    <ligand>
        <name>FAD</name>
        <dbReference type="ChEBI" id="CHEBI:57692"/>
    </ligand>
</feature>
<dbReference type="AlphaFoldDB" id="A0A914DPH9"/>
<dbReference type="PANTHER" id="PTHR46568:SF1">
    <property type="entry name" value="ALKYLDIHYDROXYACETONEPHOSPHATE SYNTHASE, PEROXISOMAL"/>
    <property type="match status" value="1"/>
</dbReference>
<dbReference type="InterPro" id="IPR006094">
    <property type="entry name" value="Oxid_FAD_bind_N"/>
</dbReference>
<dbReference type="Gene3D" id="3.30.70.3450">
    <property type="match status" value="1"/>
</dbReference>
<protein>
    <recommendedName>
        <fullName evidence="3 9">Alkylglycerone-phosphate synthase</fullName>
        <shortName evidence="9">Alkyl-DHAP synthase</shortName>
        <ecNumber evidence="3 9">2.5.1.26</ecNumber>
    </recommendedName>
</protein>
<evidence type="ECO:0000256" key="3">
    <source>
        <dbReference type="ARBA" id="ARBA00012385"/>
    </source>
</evidence>
<evidence type="ECO:0000256" key="1">
    <source>
        <dbReference type="ARBA" id="ARBA00004670"/>
    </source>
</evidence>
<dbReference type="Proteomes" id="UP000887540">
    <property type="component" value="Unplaced"/>
</dbReference>
<dbReference type="GO" id="GO:0005777">
    <property type="term" value="C:peroxisome"/>
    <property type="evidence" value="ECO:0007669"/>
    <property type="project" value="UniProtKB-SubCell"/>
</dbReference>
<dbReference type="Pfam" id="PF02913">
    <property type="entry name" value="FAD-oxidase_C"/>
    <property type="match status" value="1"/>
</dbReference>
<keyword evidence="9" id="KW-0576">Peroxisome</keyword>
<evidence type="ECO:0000259" key="10">
    <source>
        <dbReference type="PROSITE" id="PS51387"/>
    </source>
</evidence>
<dbReference type="InterPro" id="IPR025650">
    <property type="entry name" value="Alkyl-DHAP_Synthase"/>
</dbReference>
<comment type="function">
    <text evidence="9">Catalyzes the exchange of an acyl for a long-chain alkyl group and the formation of the ether bond in the biosynthesis of ether phospholipids.</text>
</comment>
<proteinExistence type="inferred from homology"/>
<evidence type="ECO:0000313" key="11">
    <source>
        <dbReference type="Proteomes" id="UP000887540"/>
    </source>
</evidence>
<dbReference type="InterPro" id="IPR016166">
    <property type="entry name" value="FAD-bd_PCMH"/>
</dbReference>
<dbReference type="Gene3D" id="3.30.465.10">
    <property type="match status" value="1"/>
</dbReference>
<accession>A0A914DPH9</accession>
<keyword evidence="4 9" id="KW-0285">Flavoprotein</keyword>
<evidence type="ECO:0000256" key="7">
    <source>
        <dbReference type="PIRSR" id="PIRSR625650-3"/>
    </source>
</evidence>
<comment type="pathway">
    <text evidence="1 9">Glycerolipid metabolism; ether lipid biosynthesis.</text>
</comment>
<name>A0A914DPH9_9BILA</name>
<keyword evidence="11" id="KW-1185">Reference proteome</keyword>
<dbReference type="InterPro" id="IPR016167">
    <property type="entry name" value="FAD-bd_PCMH_sub1"/>
</dbReference>
<dbReference type="PANTHER" id="PTHR46568">
    <property type="entry name" value="ALKYLDIHYDROXYACETONEPHOSPHATE SYNTHASE, PEROXISOMAL"/>
    <property type="match status" value="1"/>
</dbReference>
<comment type="subcellular location">
    <subcellularLocation>
        <location evidence="9">Peroxisome</location>
    </subcellularLocation>
</comment>
<dbReference type="EC" id="2.5.1.26" evidence="3 9"/>
<dbReference type="GO" id="GO:0071949">
    <property type="term" value="F:FAD binding"/>
    <property type="evidence" value="ECO:0007669"/>
    <property type="project" value="InterPro"/>
</dbReference>
<dbReference type="GO" id="GO:0008610">
    <property type="term" value="P:lipid biosynthetic process"/>
    <property type="evidence" value="ECO:0007669"/>
    <property type="project" value="InterPro"/>
</dbReference>
<feature type="binding site" evidence="7">
    <location>
        <begin position="232"/>
        <end position="238"/>
    </location>
    <ligand>
        <name>FAD</name>
        <dbReference type="ChEBI" id="CHEBI:57692"/>
    </ligand>
</feature>
<comment type="catalytic activity">
    <reaction evidence="9">
        <text>a long chain fatty alcohol + a 1-acylglycerone 3-phosphate = a 1-O-alkylglycerone 3-phosphate + a long-chain fatty acid + H(+)</text>
        <dbReference type="Rhea" id="RHEA:36171"/>
        <dbReference type="ChEBI" id="CHEBI:15378"/>
        <dbReference type="ChEBI" id="CHEBI:17135"/>
        <dbReference type="ChEBI" id="CHEBI:57534"/>
        <dbReference type="ChEBI" id="CHEBI:57560"/>
        <dbReference type="ChEBI" id="CHEBI:73315"/>
        <dbReference type="EC" id="2.5.1.26"/>
    </reaction>
</comment>
<evidence type="ECO:0000256" key="9">
    <source>
        <dbReference type="RuleBase" id="RU363113"/>
    </source>
</evidence>
<dbReference type="SUPFAM" id="SSF56176">
    <property type="entry name" value="FAD-binding/transporter-associated domain-like"/>
    <property type="match status" value="1"/>
</dbReference>
<keyword evidence="9" id="KW-0808">Transferase</keyword>
<evidence type="ECO:0000256" key="8">
    <source>
        <dbReference type="PIRSR" id="PIRSR625650-4"/>
    </source>
</evidence>
<comment type="similarity">
    <text evidence="2 9">Belongs to the FAD-binding oxidoreductase/transferase type 4 family.</text>
</comment>
<reference evidence="12" key="1">
    <citation type="submission" date="2022-11" db="UniProtKB">
        <authorList>
            <consortium name="WormBaseParasite"/>
        </authorList>
    </citation>
    <scope>IDENTIFICATION</scope>
</reference>
<dbReference type="GO" id="GO:0008609">
    <property type="term" value="F:alkylglycerone-phosphate synthase activity"/>
    <property type="evidence" value="ECO:0007669"/>
    <property type="project" value="UniProtKB-EC"/>
</dbReference>
<dbReference type="WBParaSite" id="ACRNAN_scaffold3195.g26394.t1">
    <property type="protein sequence ID" value="ACRNAN_scaffold3195.g26394.t1"/>
    <property type="gene ID" value="ACRNAN_scaffold3195.g26394"/>
</dbReference>
<dbReference type="Gene3D" id="3.30.160.650">
    <property type="match status" value="1"/>
</dbReference>
<evidence type="ECO:0000256" key="2">
    <source>
        <dbReference type="ARBA" id="ARBA00008000"/>
    </source>
</evidence>
<keyword evidence="5 7" id="KW-0274">FAD</keyword>
<feature type="domain" description="FAD-binding PCMH-type" evidence="10">
    <location>
        <begin position="131"/>
        <end position="313"/>
    </location>
</feature>
<dbReference type="Pfam" id="PF01565">
    <property type="entry name" value="FAD_binding_4"/>
    <property type="match status" value="1"/>
</dbReference>
<evidence type="ECO:0000256" key="4">
    <source>
        <dbReference type="ARBA" id="ARBA00022630"/>
    </source>
</evidence>
<organism evidence="11 12">
    <name type="scientific">Acrobeloides nanus</name>
    <dbReference type="NCBI Taxonomy" id="290746"/>
    <lineage>
        <taxon>Eukaryota</taxon>
        <taxon>Metazoa</taxon>
        <taxon>Ecdysozoa</taxon>
        <taxon>Nematoda</taxon>
        <taxon>Chromadorea</taxon>
        <taxon>Rhabditida</taxon>
        <taxon>Tylenchina</taxon>
        <taxon>Cephalobomorpha</taxon>
        <taxon>Cephaloboidea</taxon>
        <taxon>Cephalobidae</taxon>
        <taxon>Acrobeloides</taxon>
    </lineage>
</organism>
<feature type="binding site" evidence="7">
    <location>
        <begin position="297"/>
        <end position="303"/>
    </location>
    <ligand>
        <name>FAD</name>
        <dbReference type="ChEBI" id="CHEBI:57692"/>
    </ligand>
</feature>
<comment type="cofactor">
    <cofactor evidence="7 9">
        <name>FAD</name>
        <dbReference type="ChEBI" id="CHEBI:57692"/>
    </cofactor>
</comment>
<evidence type="ECO:0000256" key="6">
    <source>
        <dbReference type="PIRSR" id="PIRSR625650-2"/>
    </source>
</evidence>
<dbReference type="SUPFAM" id="SSF55103">
    <property type="entry name" value="FAD-linked oxidases, C-terminal domain"/>
    <property type="match status" value="1"/>
</dbReference>
<dbReference type="InterPro" id="IPR004113">
    <property type="entry name" value="FAD-bd_oxidored_4_C"/>
</dbReference>
<dbReference type="Gene3D" id="3.30.43.10">
    <property type="entry name" value="Uridine Diphospho-n-acetylenolpyruvylglucosamine Reductase, domain 2"/>
    <property type="match status" value="1"/>
</dbReference>
<comment type="subunit">
    <text evidence="9">Homodimer.</text>
</comment>
<evidence type="ECO:0000256" key="5">
    <source>
        <dbReference type="ARBA" id="ARBA00022827"/>
    </source>
</evidence>
<evidence type="ECO:0000313" key="12">
    <source>
        <dbReference type="WBParaSite" id="ACRNAN_scaffold3195.g26394.t1"/>
    </source>
</evidence>
<sequence>MSQHLVQELGVPKTYRDEILKWNGWGYTDSFFLLKDENKDVTLTGNRYDMSGEILPLLRPWFEDNLGVDVNYKTPSQSPKEIKIPSPIDNQGFIDYLRLHNISFSNAPKYRLMRSHGHTIHDMMALRYGYIERIPDIVVWVKTEYEVQLVVEGANKFDAVIIPIGGGTSVSNALDCPKEETRSICSLDLALLNKILWIDEKNLLCRAQAGIIGQDLEQQLNAKGFTCGHEPDSVEFSTLGGWVSTRASGMKKNKYGNIEDLVVHINVITSKGRIQRNCQVPRISSGPDLHQIILGSEGTYGVVTEVTLKIFPLPECRKYGSLVFPNFHQGVEFFHEVARHRCQPASLRLVDNEQFIMGQSMKLQSNSFWKDLSTKLSKLYITKWKGFKINEMVVATCVFEGSTEEVDQQMKRLNTIAEQFGGVPAGEENGRYGYRLTFAIAYLRDLGMDYN</sequence>